<comment type="caution">
    <text evidence="1">The sequence shown here is derived from an EMBL/GenBank/DDBJ whole genome shotgun (WGS) entry which is preliminary data.</text>
</comment>
<sequence length="154" mass="17507">MQIFIGIEASPLLSELPDFEEFLQLAATPLLVHENIYIYNDQKIADIASGLLSEAELHEETHHLIKTEGSAREDFYDYGFQAGVDTFLFAYDLSAFRFTGGSEVQTEMALLQLEEHLVFTTVEGIYFTIDHYTDLVLGIVKAYEVKVEFLDLDK</sequence>
<gene>
    <name evidence="1" type="ORF">SAMD00020551_1795</name>
</gene>
<accession>A0A0A8X2Z5</accession>
<evidence type="ECO:0000313" key="2">
    <source>
        <dbReference type="Proteomes" id="UP000031014"/>
    </source>
</evidence>
<organism evidence="1 2">
    <name type="scientific">Mesobacillus selenatarsenatis (strain DSM 18680 / JCM 14380 / FERM P-15431 / SF-1)</name>
    <dbReference type="NCBI Taxonomy" id="1321606"/>
    <lineage>
        <taxon>Bacteria</taxon>
        <taxon>Bacillati</taxon>
        <taxon>Bacillota</taxon>
        <taxon>Bacilli</taxon>
        <taxon>Bacillales</taxon>
        <taxon>Bacillaceae</taxon>
        <taxon>Mesobacillus</taxon>
    </lineage>
</organism>
<reference evidence="1 2" key="1">
    <citation type="submission" date="2013-06" db="EMBL/GenBank/DDBJ databases">
        <title>Whole genome shotgun sequence of Bacillus selenatarsenatis SF-1.</title>
        <authorList>
            <person name="Kuroda M."/>
            <person name="Sei K."/>
            <person name="Yamashita M."/>
            <person name="Ike M."/>
        </authorList>
    </citation>
    <scope>NUCLEOTIDE SEQUENCE [LARGE SCALE GENOMIC DNA]</scope>
    <source>
        <strain evidence="1 2">SF-1</strain>
    </source>
</reference>
<dbReference type="EMBL" id="BASE01000038">
    <property type="protein sequence ID" value="GAM13649.1"/>
    <property type="molecule type" value="Genomic_DNA"/>
</dbReference>
<dbReference type="STRING" id="1321606.SAMD00020551_1795"/>
<name>A0A0A8X2Z5_MESS1</name>
<dbReference type="AlphaFoldDB" id="A0A0A8X2Z5"/>
<dbReference type="Proteomes" id="UP000031014">
    <property type="component" value="Unassembled WGS sequence"/>
</dbReference>
<evidence type="ECO:0000313" key="1">
    <source>
        <dbReference type="EMBL" id="GAM13649.1"/>
    </source>
</evidence>
<proteinExistence type="predicted"/>
<protein>
    <submittedName>
        <fullName evidence="1">Uncharacterized protein</fullName>
    </submittedName>
</protein>
<keyword evidence="2" id="KW-1185">Reference proteome</keyword>
<dbReference type="OrthoDB" id="2854036at2"/>
<dbReference type="RefSeq" id="WP_041965480.1">
    <property type="nucleotide sequence ID" value="NZ_BASE01000038.1"/>
</dbReference>